<dbReference type="PANTHER" id="PTHR43355">
    <property type="entry name" value="FLAVIN REDUCTASE (NADPH)"/>
    <property type="match status" value="1"/>
</dbReference>
<dbReference type="InterPro" id="IPR016040">
    <property type="entry name" value="NAD(P)-bd_dom"/>
</dbReference>
<evidence type="ECO:0000313" key="3">
    <source>
        <dbReference type="Proteomes" id="UP000673394"/>
    </source>
</evidence>
<evidence type="ECO:0000259" key="1">
    <source>
        <dbReference type="Pfam" id="PF13460"/>
    </source>
</evidence>
<dbReference type="RefSeq" id="WP_210663387.1">
    <property type="nucleotide sequence ID" value="NZ_JAGKSP010000017.1"/>
</dbReference>
<reference evidence="2 3" key="1">
    <citation type="submission" date="2021-04" db="EMBL/GenBank/DDBJ databases">
        <title>Paenibacillus sp. DLE-14 whole genome sequence.</title>
        <authorList>
            <person name="Ham Y.J."/>
        </authorList>
    </citation>
    <scope>NUCLEOTIDE SEQUENCE [LARGE SCALE GENOMIC DNA]</scope>
    <source>
        <strain evidence="2 3">DLE-14</strain>
    </source>
</reference>
<evidence type="ECO:0000313" key="2">
    <source>
        <dbReference type="EMBL" id="MBP3966311.1"/>
    </source>
</evidence>
<dbReference type="InterPro" id="IPR051606">
    <property type="entry name" value="Polyketide_Oxido-like"/>
</dbReference>
<dbReference type="CDD" id="cd05244">
    <property type="entry name" value="BVR-B_like_SDR_a"/>
    <property type="match status" value="1"/>
</dbReference>
<dbReference type="Pfam" id="PF13460">
    <property type="entry name" value="NAD_binding_10"/>
    <property type="match status" value="1"/>
</dbReference>
<organism evidence="2 3">
    <name type="scientific">Paenibacillus lignilyticus</name>
    <dbReference type="NCBI Taxonomy" id="1172615"/>
    <lineage>
        <taxon>Bacteria</taxon>
        <taxon>Bacillati</taxon>
        <taxon>Bacillota</taxon>
        <taxon>Bacilli</taxon>
        <taxon>Bacillales</taxon>
        <taxon>Paenibacillaceae</taxon>
        <taxon>Paenibacillus</taxon>
    </lineage>
</organism>
<keyword evidence="3" id="KW-1185">Reference proteome</keyword>
<dbReference type="Proteomes" id="UP000673394">
    <property type="component" value="Unassembled WGS sequence"/>
</dbReference>
<dbReference type="InterPro" id="IPR036291">
    <property type="entry name" value="NAD(P)-bd_dom_sf"/>
</dbReference>
<name>A0ABS5CKG3_9BACL</name>
<dbReference type="SUPFAM" id="SSF51735">
    <property type="entry name" value="NAD(P)-binding Rossmann-fold domains"/>
    <property type="match status" value="1"/>
</dbReference>
<dbReference type="Gene3D" id="3.40.50.720">
    <property type="entry name" value="NAD(P)-binding Rossmann-like Domain"/>
    <property type="match status" value="1"/>
</dbReference>
<gene>
    <name evidence="2" type="ORF">I8J30_26765</name>
</gene>
<sequence>MKIIVFGASGRTGQEVVRQALEQGKSVTAFVRSPQKLQIDLPSKGNGELHIVQGNALDPAAVSRAIEGQDSVVSCLGTRGFSRGKTISEMTANLIAGMQQHRVERIGYVASAGIYREIPGLTGFLAQLLLRQVLADHRRAADALEASGLQWTIARPLQLMNGRLRGEYLEARHGVPSGKGRISRADVAHFLLRTLKDATYVNQSVALSY</sequence>
<feature type="domain" description="NAD(P)-binding" evidence="1">
    <location>
        <begin position="7"/>
        <end position="197"/>
    </location>
</feature>
<proteinExistence type="predicted"/>
<dbReference type="PANTHER" id="PTHR43355:SF2">
    <property type="entry name" value="FLAVIN REDUCTASE (NADPH)"/>
    <property type="match status" value="1"/>
</dbReference>
<comment type="caution">
    <text evidence="2">The sequence shown here is derived from an EMBL/GenBank/DDBJ whole genome shotgun (WGS) entry which is preliminary data.</text>
</comment>
<accession>A0ABS5CKG3</accession>
<protein>
    <submittedName>
        <fullName evidence="2">SDR family oxidoreductase</fullName>
    </submittedName>
</protein>
<dbReference type="EMBL" id="JAGKSP010000017">
    <property type="protein sequence ID" value="MBP3966311.1"/>
    <property type="molecule type" value="Genomic_DNA"/>
</dbReference>